<dbReference type="Pfam" id="PF00403">
    <property type="entry name" value="HMA"/>
    <property type="match status" value="1"/>
</dbReference>
<dbReference type="GO" id="GO:0005507">
    <property type="term" value="F:copper ion binding"/>
    <property type="evidence" value="ECO:0007669"/>
    <property type="project" value="InterPro"/>
</dbReference>
<proteinExistence type="predicted"/>
<evidence type="ECO:0000259" key="3">
    <source>
        <dbReference type="PROSITE" id="PS50846"/>
    </source>
</evidence>
<evidence type="ECO:0000313" key="5">
    <source>
        <dbReference type="Proteomes" id="UP000250166"/>
    </source>
</evidence>
<gene>
    <name evidence="4" type="primary">copZ</name>
    <name evidence="4" type="ORF">NCTC13102_01437</name>
</gene>
<dbReference type="InterPro" id="IPR036163">
    <property type="entry name" value="HMA_dom_sf"/>
</dbReference>
<dbReference type="PRINTS" id="PR00944">
    <property type="entry name" value="CUEXPORT"/>
</dbReference>
<dbReference type="EMBL" id="UAWL01000006">
    <property type="protein sequence ID" value="SQB98966.1"/>
    <property type="molecule type" value="Genomic_DNA"/>
</dbReference>
<protein>
    <submittedName>
        <fullName evidence="4">COP-associated protein (Copper ion-binding protein)</fullName>
    </submittedName>
</protein>
<organism evidence="4 5">
    <name type="scientific">Helicobacter fennelliae</name>
    <dbReference type="NCBI Taxonomy" id="215"/>
    <lineage>
        <taxon>Bacteria</taxon>
        <taxon>Pseudomonadati</taxon>
        <taxon>Campylobacterota</taxon>
        <taxon>Epsilonproteobacteria</taxon>
        <taxon>Campylobacterales</taxon>
        <taxon>Helicobacteraceae</taxon>
        <taxon>Helicobacter</taxon>
    </lineage>
</organism>
<dbReference type="FunFam" id="3.30.70.100:FF:000001">
    <property type="entry name" value="ATPase copper transporting beta"/>
    <property type="match status" value="1"/>
</dbReference>
<dbReference type="PANTHER" id="PTHR46594:SF4">
    <property type="entry name" value="P-TYPE CATION-TRANSPORTING ATPASE"/>
    <property type="match status" value="1"/>
</dbReference>
<dbReference type="InterPro" id="IPR017969">
    <property type="entry name" value="Heavy-metal-associated_CS"/>
</dbReference>
<dbReference type="Gene3D" id="3.30.70.100">
    <property type="match status" value="1"/>
</dbReference>
<dbReference type="InterPro" id="IPR006122">
    <property type="entry name" value="HMA_Cu_ion-bd"/>
</dbReference>
<dbReference type="PROSITE" id="PS50846">
    <property type="entry name" value="HMA_2"/>
    <property type="match status" value="1"/>
</dbReference>
<dbReference type="InterPro" id="IPR006121">
    <property type="entry name" value="HMA_dom"/>
</dbReference>
<dbReference type="AlphaFoldDB" id="A0A2X3BI44"/>
<dbReference type="Proteomes" id="UP000250166">
    <property type="component" value="Unassembled WGS sequence"/>
</dbReference>
<reference evidence="4 5" key="1">
    <citation type="submission" date="2018-06" db="EMBL/GenBank/DDBJ databases">
        <authorList>
            <consortium name="Pathogen Informatics"/>
            <person name="Doyle S."/>
        </authorList>
    </citation>
    <scope>NUCLEOTIDE SEQUENCE [LARGE SCALE GENOMIC DNA]</scope>
    <source>
        <strain evidence="4 5">NCTC13102</strain>
    </source>
</reference>
<keyword evidence="1" id="KW-0479">Metal-binding</keyword>
<name>A0A2X3BI44_9HELI</name>
<dbReference type="PROSITE" id="PS01047">
    <property type="entry name" value="HMA_1"/>
    <property type="match status" value="1"/>
</dbReference>
<dbReference type="RefSeq" id="WP_023948362.1">
    <property type="nucleotide sequence ID" value="NZ_JAERIV010000011.1"/>
</dbReference>
<accession>A0A2X3BI44</accession>
<dbReference type="InterPro" id="IPR000428">
    <property type="entry name" value="Cu-bd"/>
</dbReference>
<sequence length="66" mass="7320">MKETLKVNGMNCAHCENKIKTFVNELKGVKNTEVSLSTKEVSVEFESPATLEQIKEAILDSGFEVC</sequence>
<evidence type="ECO:0000256" key="1">
    <source>
        <dbReference type="ARBA" id="ARBA00022723"/>
    </source>
</evidence>
<evidence type="ECO:0000256" key="2">
    <source>
        <dbReference type="ARBA" id="ARBA00023008"/>
    </source>
</evidence>
<dbReference type="GO" id="GO:0006825">
    <property type="term" value="P:copper ion transport"/>
    <property type="evidence" value="ECO:0007669"/>
    <property type="project" value="InterPro"/>
</dbReference>
<dbReference type="NCBIfam" id="TIGR00003">
    <property type="entry name" value="copper ion binding protein"/>
    <property type="match status" value="1"/>
</dbReference>
<feature type="domain" description="HMA" evidence="3">
    <location>
        <begin position="1"/>
        <end position="66"/>
    </location>
</feature>
<dbReference type="CDD" id="cd00371">
    <property type="entry name" value="HMA"/>
    <property type="match status" value="1"/>
</dbReference>
<evidence type="ECO:0000313" key="4">
    <source>
        <dbReference type="EMBL" id="SQB98966.1"/>
    </source>
</evidence>
<keyword evidence="2" id="KW-0186">Copper</keyword>
<dbReference type="PANTHER" id="PTHR46594">
    <property type="entry name" value="P-TYPE CATION-TRANSPORTING ATPASE"/>
    <property type="match status" value="1"/>
</dbReference>
<dbReference type="SUPFAM" id="SSF55008">
    <property type="entry name" value="HMA, heavy metal-associated domain"/>
    <property type="match status" value="1"/>
</dbReference>